<comment type="similarity">
    <text evidence="2">Belongs to the ROK (NagC/XylR) family.</text>
</comment>
<dbReference type="SUPFAM" id="SSF53067">
    <property type="entry name" value="Actin-like ATPase domain"/>
    <property type="match status" value="1"/>
</dbReference>
<keyword evidence="3" id="KW-0859">Xylose metabolism</keyword>
<dbReference type="Pfam" id="PF00480">
    <property type="entry name" value="ROK"/>
    <property type="match status" value="2"/>
</dbReference>
<evidence type="ECO:0000313" key="4">
    <source>
        <dbReference type="EMBL" id="MEK8127635.1"/>
    </source>
</evidence>
<organism evidence="4 5">
    <name type="scientific">Paenibacillus filicis</name>
    <dbReference type="NCBI Taxonomy" id="669464"/>
    <lineage>
        <taxon>Bacteria</taxon>
        <taxon>Bacillati</taxon>
        <taxon>Bacillota</taxon>
        <taxon>Bacilli</taxon>
        <taxon>Bacillales</taxon>
        <taxon>Paenibacillaceae</taxon>
        <taxon>Paenibacillus</taxon>
    </lineage>
</organism>
<comment type="caution">
    <text evidence="4">The sequence shown here is derived from an EMBL/GenBank/DDBJ whole genome shotgun (WGS) entry which is preliminary data.</text>
</comment>
<name>A0ABU9DHS8_9BACL</name>
<dbReference type="CDD" id="cd23763">
    <property type="entry name" value="ASKHA_ATPase_ROK"/>
    <property type="match status" value="1"/>
</dbReference>
<evidence type="ECO:0000256" key="3">
    <source>
        <dbReference type="ARBA" id="ARBA00022629"/>
    </source>
</evidence>
<evidence type="ECO:0000256" key="1">
    <source>
        <dbReference type="ARBA" id="ARBA00002486"/>
    </source>
</evidence>
<dbReference type="Gene3D" id="1.10.10.10">
    <property type="entry name" value="Winged helix-like DNA-binding domain superfamily/Winged helix DNA-binding domain"/>
    <property type="match status" value="1"/>
</dbReference>
<sequence length="374" mass="40790">MIKIGNQQMLREINKSTLLHTIFSMGPISRVDLSRKTKLSPTTVSVLIEEMIREELVHEIGTTGSGVGRKMTLLNIKAGGGYVLGIDLSSSPAHCVLLNLHGELIANQGLKSLIGEEQLRTEMVELTLAFLQKHQVPLSLVKRIGISLPGRLDDTQSTVLTSHYLKLDHFPLLPVLEEAFSIPVLLTNDLDAAGFAERFSGAAKGDQNTLYIMIDYGTGAGLVINGQVYHGAHGTAGRTKYFEPYCTPILAKKLKEDYPETFGALSVDETIRTFVDMALSGIEPYSELAESIIQDIASHCARNLQLLNPQKMILGGWITDNGLFFDKLVTAISKLERSTYGATPVVASHWKKYGAAMGAATLGLHGIFKLKTVQ</sequence>
<comment type="function">
    <text evidence="1">Transcriptional repressor of xylose-utilizing enzymes.</text>
</comment>
<dbReference type="Gene3D" id="3.30.420.40">
    <property type="match status" value="2"/>
</dbReference>
<keyword evidence="5" id="KW-1185">Reference proteome</keyword>
<dbReference type="SUPFAM" id="SSF46785">
    <property type="entry name" value="Winged helix' DNA-binding domain"/>
    <property type="match status" value="1"/>
</dbReference>
<proteinExistence type="inferred from homology"/>
<dbReference type="EMBL" id="JBBPCC010000003">
    <property type="protein sequence ID" value="MEK8127635.1"/>
    <property type="molecule type" value="Genomic_DNA"/>
</dbReference>
<accession>A0ABU9DHS8</accession>
<protein>
    <submittedName>
        <fullName evidence="4">ROK family transcriptional regulator</fullName>
    </submittedName>
</protein>
<evidence type="ECO:0000256" key="2">
    <source>
        <dbReference type="ARBA" id="ARBA00006479"/>
    </source>
</evidence>
<gene>
    <name evidence="4" type="ORF">WMW72_06860</name>
</gene>
<dbReference type="InterPro" id="IPR036388">
    <property type="entry name" value="WH-like_DNA-bd_sf"/>
</dbReference>
<dbReference type="PANTHER" id="PTHR18964:SF149">
    <property type="entry name" value="BIFUNCTIONAL UDP-N-ACETYLGLUCOSAMINE 2-EPIMERASE_N-ACETYLMANNOSAMINE KINASE"/>
    <property type="match status" value="1"/>
</dbReference>
<dbReference type="InterPro" id="IPR036390">
    <property type="entry name" value="WH_DNA-bd_sf"/>
</dbReference>
<keyword evidence="3" id="KW-0119">Carbohydrate metabolism</keyword>
<reference evidence="4 5" key="1">
    <citation type="submission" date="2024-04" db="EMBL/GenBank/DDBJ databases">
        <title>draft genome sequnece of Paenibacillus filicis.</title>
        <authorList>
            <person name="Kim D.-U."/>
        </authorList>
    </citation>
    <scope>NUCLEOTIDE SEQUENCE [LARGE SCALE GENOMIC DNA]</scope>
    <source>
        <strain evidence="4 5">KACC14197</strain>
    </source>
</reference>
<dbReference type="RefSeq" id="WP_341414690.1">
    <property type="nucleotide sequence ID" value="NZ_JBBPCC010000003.1"/>
</dbReference>
<evidence type="ECO:0000313" key="5">
    <source>
        <dbReference type="Proteomes" id="UP001469365"/>
    </source>
</evidence>
<dbReference type="InterPro" id="IPR000600">
    <property type="entry name" value="ROK"/>
</dbReference>
<dbReference type="Proteomes" id="UP001469365">
    <property type="component" value="Unassembled WGS sequence"/>
</dbReference>
<dbReference type="PANTHER" id="PTHR18964">
    <property type="entry name" value="ROK (REPRESSOR, ORF, KINASE) FAMILY"/>
    <property type="match status" value="1"/>
</dbReference>
<dbReference type="InterPro" id="IPR043129">
    <property type="entry name" value="ATPase_NBD"/>
</dbReference>